<feature type="domain" description="FAS1" evidence="2">
    <location>
        <begin position="18"/>
        <end position="151"/>
    </location>
</feature>
<keyword evidence="4" id="KW-1185">Reference proteome</keyword>
<accession>A0A1I7I073</accession>
<dbReference type="PROSITE" id="PS50213">
    <property type="entry name" value="FAS1"/>
    <property type="match status" value="1"/>
</dbReference>
<sequence length="153" mass="16811">MKTHHKYTYIKYIVIVLIAVCTQHVQAQQPTSLLQHVIQERPLLADLLTKAGLAPMLSADAPVTLLAPPEAELESIMQEQPERLRAILSNHILSGTYKEGDMKDGATLKTVGGTGITICRKTDHTLVNGVRIQQPDQQLKNGMLHGISGLIQM</sequence>
<dbReference type="Proteomes" id="UP000182491">
    <property type="component" value="Unassembled WGS sequence"/>
</dbReference>
<organism evidence="3 4">
    <name type="scientific">Pontibacter akesuensis</name>
    <dbReference type="NCBI Taxonomy" id="388950"/>
    <lineage>
        <taxon>Bacteria</taxon>
        <taxon>Pseudomonadati</taxon>
        <taxon>Bacteroidota</taxon>
        <taxon>Cytophagia</taxon>
        <taxon>Cytophagales</taxon>
        <taxon>Hymenobacteraceae</taxon>
        <taxon>Pontibacter</taxon>
    </lineage>
</organism>
<dbReference type="AlphaFoldDB" id="A0A1I7I073"/>
<protein>
    <submittedName>
        <fullName evidence="3">Fasciclin domain-containing protein</fullName>
    </submittedName>
</protein>
<evidence type="ECO:0000259" key="2">
    <source>
        <dbReference type="PROSITE" id="PS50213"/>
    </source>
</evidence>
<dbReference type="SMART" id="SM00554">
    <property type="entry name" value="FAS1"/>
    <property type="match status" value="1"/>
</dbReference>
<feature type="signal peptide" evidence="1">
    <location>
        <begin position="1"/>
        <end position="27"/>
    </location>
</feature>
<dbReference type="EMBL" id="FPCA01000002">
    <property type="protein sequence ID" value="SFU66364.1"/>
    <property type="molecule type" value="Genomic_DNA"/>
</dbReference>
<dbReference type="RefSeq" id="WP_068837768.1">
    <property type="nucleotide sequence ID" value="NZ_BMXC01000002.1"/>
</dbReference>
<evidence type="ECO:0000313" key="3">
    <source>
        <dbReference type="EMBL" id="SFU66364.1"/>
    </source>
</evidence>
<dbReference type="InterPro" id="IPR000782">
    <property type="entry name" value="FAS1_domain"/>
</dbReference>
<dbReference type="Gene3D" id="2.30.180.10">
    <property type="entry name" value="FAS1 domain"/>
    <property type="match status" value="1"/>
</dbReference>
<dbReference type="PANTHER" id="PTHR10900">
    <property type="entry name" value="PERIOSTIN-RELATED"/>
    <property type="match status" value="1"/>
</dbReference>
<dbReference type="SUPFAM" id="SSF82153">
    <property type="entry name" value="FAS1 domain"/>
    <property type="match status" value="1"/>
</dbReference>
<proteinExistence type="predicted"/>
<dbReference type="Pfam" id="PF02469">
    <property type="entry name" value="Fasciclin"/>
    <property type="match status" value="1"/>
</dbReference>
<dbReference type="OrthoDB" id="894106at2"/>
<reference evidence="4" key="1">
    <citation type="submission" date="2016-10" db="EMBL/GenBank/DDBJ databases">
        <authorList>
            <person name="Varghese N."/>
        </authorList>
    </citation>
    <scope>NUCLEOTIDE SEQUENCE [LARGE SCALE GENOMIC DNA]</scope>
    <source>
        <strain evidence="4">DSM 18820</strain>
    </source>
</reference>
<dbReference type="InterPro" id="IPR050904">
    <property type="entry name" value="Adhesion/Biosynth-related"/>
</dbReference>
<feature type="chain" id="PRO_5010364771" evidence="1">
    <location>
        <begin position="28"/>
        <end position="153"/>
    </location>
</feature>
<gene>
    <name evidence="3" type="ORF">SAMN04487941_1815</name>
</gene>
<evidence type="ECO:0000313" key="4">
    <source>
        <dbReference type="Proteomes" id="UP000182491"/>
    </source>
</evidence>
<dbReference type="InterPro" id="IPR036378">
    <property type="entry name" value="FAS1_dom_sf"/>
</dbReference>
<name>A0A1I7I073_9BACT</name>
<evidence type="ECO:0000256" key="1">
    <source>
        <dbReference type="SAM" id="SignalP"/>
    </source>
</evidence>
<keyword evidence="1" id="KW-0732">Signal</keyword>
<dbReference type="STRING" id="388950.GCA_001611675_01728"/>